<comment type="caution">
    <text evidence="1">The sequence shown here is derived from an EMBL/GenBank/DDBJ whole genome shotgun (WGS) entry which is preliminary data.</text>
</comment>
<reference evidence="1 2" key="1">
    <citation type="journal article" date="2014" name="Genome Biol. Evol.">
        <title>The genome of the myxosporean Thelohanellus kitauei shows adaptations to nutrient acquisition within its fish host.</title>
        <authorList>
            <person name="Yang Y."/>
            <person name="Xiong J."/>
            <person name="Zhou Z."/>
            <person name="Huo F."/>
            <person name="Miao W."/>
            <person name="Ran C."/>
            <person name="Liu Y."/>
            <person name="Zhang J."/>
            <person name="Feng J."/>
            <person name="Wang M."/>
            <person name="Wang M."/>
            <person name="Wang L."/>
            <person name="Yao B."/>
        </authorList>
    </citation>
    <scope>NUCLEOTIDE SEQUENCE [LARGE SCALE GENOMIC DNA]</scope>
    <source>
        <strain evidence="1">Wuqing</strain>
    </source>
</reference>
<sequence>MSFISLHLKEIVVALPKRIYINVSRIMGSTVCNTVPNILHIEYELQIEVKIDVSIHRNFTYHNSISFQNLKFNITIISMNQNNYTFLTPCCPFYIKWQPRISIHDIHVQLFK</sequence>
<dbReference type="AlphaFoldDB" id="A0A0C2IWW2"/>
<evidence type="ECO:0000313" key="2">
    <source>
        <dbReference type="Proteomes" id="UP000031668"/>
    </source>
</evidence>
<proteinExistence type="predicted"/>
<gene>
    <name evidence="1" type="ORF">RF11_13060</name>
</gene>
<accession>A0A0C2IWW2</accession>
<dbReference type="EMBL" id="JWZT01002267">
    <property type="protein sequence ID" value="KII69834.1"/>
    <property type="molecule type" value="Genomic_DNA"/>
</dbReference>
<keyword evidence="2" id="KW-1185">Reference proteome</keyword>
<protein>
    <submittedName>
        <fullName evidence="1">Uncharacterized protein</fullName>
    </submittedName>
</protein>
<evidence type="ECO:0000313" key="1">
    <source>
        <dbReference type="EMBL" id="KII69834.1"/>
    </source>
</evidence>
<name>A0A0C2IWW2_THEKT</name>
<organism evidence="1 2">
    <name type="scientific">Thelohanellus kitauei</name>
    <name type="common">Myxosporean</name>
    <dbReference type="NCBI Taxonomy" id="669202"/>
    <lineage>
        <taxon>Eukaryota</taxon>
        <taxon>Metazoa</taxon>
        <taxon>Cnidaria</taxon>
        <taxon>Myxozoa</taxon>
        <taxon>Myxosporea</taxon>
        <taxon>Bivalvulida</taxon>
        <taxon>Platysporina</taxon>
        <taxon>Myxobolidae</taxon>
        <taxon>Thelohanellus</taxon>
    </lineage>
</organism>
<dbReference type="Proteomes" id="UP000031668">
    <property type="component" value="Unassembled WGS sequence"/>
</dbReference>